<dbReference type="PANTHER" id="PTHR11958">
    <property type="entry name" value="SODIUM/DICARBOXYLATE SYMPORTER-RELATED"/>
    <property type="match status" value="1"/>
</dbReference>
<dbReference type="OrthoDB" id="5877963at2759"/>
<gene>
    <name evidence="7" type="ORF">DILT_LOCUS7856</name>
</gene>
<evidence type="ECO:0000313" key="7">
    <source>
        <dbReference type="EMBL" id="VDN12025.1"/>
    </source>
</evidence>
<keyword evidence="3 6" id="KW-0812">Transmembrane</keyword>
<keyword evidence="4 6" id="KW-1133">Transmembrane helix</keyword>
<comment type="subcellular location">
    <subcellularLocation>
        <location evidence="1 6">Membrane</location>
        <topology evidence="1 6">Multi-pass membrane protein</topology>
    </subcellularLocation>
</comment>
<evidence type="ECO:0000256" key="4">
    <source>
        <dbReference type="ARBA" id="ARBA00022989"/>
    </source>
</evidence>
<organism evidence="7 8">
    <name type="scientific">Dibothriocephalus latus</name>
    <name type="common">Fish tapeworm</name>
    <name type="synonym">Diphyllobothrium latum</name>
    <dbReference type="NCBI Taxonomy" id="60516"/>
    <lineage>
        <taxon>Eukaryota</taxon>
        <taxon>Metazoa</taxon>
        <taxon>Spiralia</taxon>
        <taxon>Lophotrochozoa</taxon>
        <taxon>Platyhelminthes</taxon>
        <taxon>Cestoda</taxon>
        <taxon>Eucestoda</taxon>
        <taxon>Diphyllobothriidea</taxon>
        <taxon>Diphyllobothriidae</taxon>
        <taxon>Dibothriocephalus</taxon>
    </lineage>
</organism>
<dbReference type="GO" id="GO:0005313">
    <property type="term" value="F:L-glutamate transmembrane transporter activity"/>
    <property type="evidence" value="ECO:0007669"/>
    <property type="project" value="TreeGrafter"/>
</dbReference>
<dbReference type="EMBL" id="UYRU01052821">
    <property type="protein sequence ID" value="VDN12025.1"/>
    <property type="molecule type" value="Genomic_DNA"/>
</dbReference>
<accession>A0A3P7L3R0</accession>
<reference evidence="7 8" key="1">
    <citation type="submission" date="2018-11" db="EMBL/GenBank/DDBJ databases">
        <authorList>
            <consortium name="Pathogen Informatics"/>
        </authorList>
    </citation>
    <scope>NUCLEOTIDE SEQUENCE [LARGE SCALE GENOMIC DNA]</scope>
</reference>
<dbReference type="GO" id="GO:0005886">
    <property type="term" value="C:plasma membrane"/>
    <property type="evidence" value="ECO:0007669"/>
    <property type="project" value="TreeGrafter"/>
</dbReference>
<feature type="transmembrane region" description="Helical" evidence="6">
    <location>
        <begin position="6"/>
        <end position="27"/>
    </location>
</feature>
<dbReference type="InterPro" id="IPR050746">
    <property type="entry name" value="DAACS"/>
</dbReference>
<feature type="transmembrane region" description="Helical" evidence="6">
    <location>
        <begin position="89"/>
        <end position="110"/>
    </location>
</feature>
<dbReference type="InterPro" id="IPR001991">
    <property type="entry name" value="Na-dicarboxylate_symporter"/>
</dbReference>
<dbReference type="PANTHER" id="PTHR11958:SF63">
    <property type="entry name" value="AMINO ACID TRANSPORTER"/>
    <property type="match status" value="1"/>
</dbReference>
<dbReference type="Gene3D" id="1.10.3860.10">
    <property type="entry name" value="Sodium:dicarboxylate symporter"/>
    <property type="match status" value="2"/>
</dbReference>
<dbReference type="PRINTS" id="PR00173">
    <property type="entry name" value="EDTRNSPORT"/>
</dbReference>
<proteinExistence type="inferred from homology"/>
<evidence type="ECO:0000256" key="6">
    <source>
        <dbReference type="RuleBase" id="RU361216"/>
    </source>
</evidence>
<name>A0A3P7L3R0_DIBLA</name>
<dbReference type="GO" id="GO:0015175">
    <property type="term" value="F:neutral L-amino acid transmembrane transporter activity"/>
    <property type="evidence" value="ECO:0007669"/>
    <property type="project" value="TreeGrafter"/>
</dbReference>
<keyword evidence="8" id="KW-1185">Reference proteome</keyword>
<evidence type="ECO:0000256" key="1">
    <source>
        <dbReference type="ARBA" id="ARBA00004141"/>
    </source>
</evidence>
<dbReference type="Pfam" id="PF00375">
    <property type="entry name" value="SDF"/>
    <property type="match status" value="2"/>
</dbReference>
<dbReference type="Proteomes" id="UP000281553">
    <property type="component" value="Unassembled WGS sequence"/>
</dbReference>
<protein>
    <recommendedName>
        <fullName evidence="6">Amino acid transporter</fullName>
    </recommendedName>
</protein>
<keyword evidence="6" id="KW-0769">Symport</keyword>
<dbReference type="SUPFAM" id="SSF118215">
    <property type="entry name" value="Proton glutamate symport protein"/>
    <property type="match status" value="1"/>
</dbReference>
<feature type="transmembrane region" description="Helical" evidence="6">
    <location>
        <begin position="39"/>
        <end position="63"/>
    </location>
</feature>
<dbReference type="AlphaFoldDB" id="A0A3P7L3R0"/>
<comment type="caution">
    <text evidence="6">Lacks conserved residue(s) required for the propagation of feature annotation.</text>
</comment>
<evidence type="ECO:0000313" key="8">
    <source>
        <dbReference type="Proteomes" id="UP000281553"/>
    </source>
</evidence>
<evidence type="ECO:0000256" key="5">
    <source>
        <dbReference type="ARBA" id="ARBA00023136"/>
    </source>
</evidence>
<keyword evidence="5 6" id="KW-0472">Membrane</keyword>
<feature type="transmembrane region" description="Helical" evidence="6">
    <location>
        <begin position="122"/>
        <end position="147"/>
    </location>
</feature>
<keyword evidence="2 6" id="KW-0813">Transport</keyword>
<evidence type="ECO:0000256" key="3">
    <source>
        <dbReference type="ARBA" id="ARBA00022692"/>
    </source>
</evidence>
<evidence type="ECO:0000256" key="2">
    <source>
        <dbReference type="ARBA" id="ARBA00022448"/>
    </source>
</evidence>
<dbReference type="GO" id="GO:0015501">
    <property type="term" value="F:glutamate:sodium symporter activity"/>
    <property type="evidence" value="ECO:0007669"/>
    <property type="project" value="TreeGrafter"/>
</dbReference>
<dbReference type="InterPro" id="IPR036458">
    <property type="entry name" value="Na:dicarbo_symporter_sf"/>
</dbReference>
<sequence>MPGETYIRLLQLTVLPLIASNLIVVIASLDPKEHGLASLLTVAYIIFFNFAGAAIGTTMATLIKPGVGVNMTTSTDVRDPGLTPTTSDVFADLLLCTPVGVAFMIASAILNVDDIKGAFAGLGMFVLTVTVGISVLFILCITVYAALALRNPFGFLRYILKAWFISFATTSP</sequence>
<comment type="similarity">
    <text evidence="6">Belongs to the dicarboxylate/amino acid:cation symporter (DAACS) (TC 2.A.23) family.</text>
</comment>